<keyword evidence="2" id="KW-1185">Reference proteome</keyword>
<sequence>MVMSKGDAIFLNIVALAETRRHAPGLCKRLRADHPSSILFFGAIFNISLLTVPPTITVSRKDYPQATPEEVSSFEYGEILDNSSHIEAHAPWLTVDVFWGGKTSSMTLRGPIPPLMLVEMFAVHMSDAGGTGISDQSRFVHRKSAQDDRGKSLPFVRNEVDDLIIEAQNRFRPLEPDDKGAPRTIYDYIEEKAMANPAILPWLDGSTITFVWQ</sequence>
<protein>
    <submittedName>
        <fullName evidence="1">Uncharacterized protein</fullName>
    </submittedName>
</protein>
<dbReference type="Proteomes" id="UP000053477">
    <property type="component" value="Unassembled WGS sequence"/>
</dbReference>
<name>A0A0H2SM46_9AGAM</name>
<proteinExistence type="predicted"/>
<gene>
    <name evidence="1" type="ORF">SCHPADRAFT_131708</name>
</gene>
<organism evidence="1 2">
    <name type="scientific">Schizopora paradoxa</name>
    <dbReference type="NCBI Taxonomy" id="27342"/>
    <lineage>
        <taxon>Eukaryota</taxon>
        <taxon>Fungi</taxon>
        <taxon>Dikarya</taxon>
        <taxon>Basidiomycota</taxon>
        <taxon>Agaricomycotina</taxon>
        <taxon>Agaricomycetes</taxon>
        <taxon>Hymenochaetales</taxon>
        <taxon>Schizoporaceae</taxon>
        <taxon>Schizopora</taxon>
    </lineage>
</organism>
<accession>A0A0H2SM46</accession>
<dbReference type="EMBL" id="KQ085897">
    <property type="protein sequence ID" value="KLO18156.1"/>
    <property type="molecule type" value="Genomic_DNA"/>
</dbReference>
<reference evidence="1 2" key="1">
    <citation type="submission" date="2015-04" db="EMBL/GenBank/DDBJ databases">
        <title>Complete genome sequence of Schizopora paradoxa KUC8140, a cosmopolitan wood degrader in East Asia.</title>
        <authorList>
            <consortium name="DOE Joint Genome Institute"/>
            <person name="Min B."/>
            <person name="Park H."/>
            <person name="Jang Y."/>
            <person name="Kim J.-J."/>
            <person name="Kim K.H."/>
            <person name="Pangilinan J."/>
            <person name="Lipzen A."/>
            <person name="Riley R."/>
            <person name="Grigoriev I.V."/>
            <person name="Spatafora J.W."/>
            <person name="Choi I.-G."/>
        </authorList>
    </citation>
    <scope>NUCLEOTIDE SEQUENCE [LARGE SCALE GENOMIC DNA]</scope>
    <source>
        <strain evidence="1 2">KUC8140</strain>
    </source>
</reference>
<dbReference type="InParanoid" id="A0A0H2SM46"/>
<dbReference type="AlphaFoldDB" id="A0A0H2SM46"/>
<evidence type="ECO:0000313" key="2">
    <source>
        <dbReference type="Proteomes" id="UP000053477"/>
    </source>
</evidence>
<evidence type="ECO:0000313" key="1">
    <source>
        <dbReference type="EMBL" id="KLO18156.1"/>
    </source>
</evidence>